<dbReference type="GO" id="GO:0044782">
    <property type="term" value="P:cilium organization"/>
    <property type="evidence" value="ECO:0007669"/>
    <property type="project" value="TreeGrafter"/>
</dbReference>
<evidence type="ECO:0000313" key="3">
    <source>
        <dbReference type="Ensembl" id="ENSSRHP00000012621.1"/>
    </source>
</evidence>
<feature type="region of interest" description="Disordered" evidence="2">
    <location>
        <begin position="36"/>
        <end position="64"/>
    </location>
</feature>
<organism evidence="3 4">
    <name type="scientific">Sinocyclocheilus rhinocerous</name>
    <dbReference type="NCBI Taxonomy" id="307959"/>
    <lineage>
        <taxon>Eukaryota</taxon>
        <taxon>Metazoa</taxon>
        <taxon>Chordata</taxon>
        <taxon>Craniata</taxon>
        <taxon>Vertebrata</taxon>
        <taxon>Euteleostomi</taxon>
        <taxon>Actinopterygii</taxon>
        <taxon>Neopterygii</taxon>
        <taxon>Teleostei</taxon>
        <taxon>Ostariophysi</taxon>
        <taxon>Cypriniformes</taxon>
        <taxon>Cyprinidae</taxon>
        <taxon>Cyprininae</taxon>
        <taxon>Sinocyclocheilus</taxon>
    </lineage>
</organism>
<keyword evidence="1" id="KW-0175">Coiled coil</keyword>
<dbReference type="PANTHER" id="PTHR21501">
    <property type="entry name" value="PROTEIN FAM-161"/>
    <property type="match status" value="1"/>
</dbReference>
<evidence type="ECO:0000256" key="1">
    <source>
        <dbReference type="ARBA" id="ARBA00023054"/>
    </source>
</evidence>
<accession>A0A673GIC9</accession>
<dbReference type="AlphaFoldDB" id="A0A673GIC9"/>
<dbReference type="Ensembl" id="ENSSRHT00000013080.1">
    <property type="protein sequence ID" value="ENSSRHP00000012621.1"/>
    <property type="gene ID" value="ENSSRHG00000007208.1"/>
</dbReference>
<keyword evidence="4" id="KW-1185">Reference proteome</keyword>
<protein>
    <submittedName>
        <fullName evidence="3">Uncharacterized protein</fullName>
    </submittedName>
</protein>
<dbReference type="GO" id="GO:0005856">
    <property type="term" value="C:cytoskeleton"/>
    <property type="evidence" value="ECO:0007669"/>
    <property type="project" value="UniProtKB-ARBA"/>
</dbReference>
<name>A0A673GIC9_9TELE</name>
<evidence type="ECO:0000256" key="2">
    <source>
        <dbReference type="SAM" id="MobiDB-lite"/>
    </source>
</evidence>
<proteinExistence type="predicted"/>
<dbReference type="Proteomes" id="UP000472270">
    <property type="component" value="Unassembled WGS sequence"/>
</dbReference>
<dbReference type="PANTHER" id="PTHR21501:SF3">
    <property type="entry name" value="PROTEIN FAM161A"/>
    <property type="match status" value="1"/>
</dbReference>
<dbReference type="InterPro" id="IPR051655">
    <property type="entry name" value="FAM161"/>
</dbReference>
<reference evidence="3" key="1">
    <citation type="submission" date="2025-08" db="UniProtKB">
        <authorList>
            <consortium name="Ensembl"/>
        </authorList>
    </citation>
    <scope>IDENTIFICATION</scope>
</reference>
<reference evidence="3" key="2">
    <citation type="submission" date="2025-09" db="UniProtKB">
        <authorList>
            <consortium name="Ensembl"/>
        </authorList>
    </citation>
    <scope>IDENTIFICATION</scope>
</reference>
<dbReference type="GO" id="GO:0005929">
    <property type="term" value="C:cilium"/>
    <property type="evidence" value="ECO:0007669"/>
    <property type="project" value="TreeGrafter"/>
</dbReference>
<sequence length="136" mass="15804">MKKSHHTNVLVMSCLKTPVDPHTKVPLAQYERERSLPALTDNMHHEKEIEYDSGSELVTDDPPAKDSNALLIKDYRVTGDHIDLREFYFSNQEYYRKLEQLKKAHLQTMAELELMYRKKLDLKGVSAADNSDRTNL</sequence>
<evidence type="ECO:0000313" key="4">
    <source>
        <dbReference type="Proteomes" id="UP000472270"/>
    </source>
</evidence>